<dbReference type="PROSITE" id="PS50837">
    <property type="entry name" value="NACHT"/>
    <property type="match status" value="1"/>
</dbReference>
<dbReference type="HOGENOM" id="CLU_025447_0_0_1"/>
<accession>A0A0C2T2P4</accession>
<keyword evidence="5" id="KW-1185">Reference proteome</keyword>
<keyword evidence="1" id="KW-0677">Repeat</keyword>
<feature type="compositionally biased region" description="Basic residues" evidence="2">
    <location>
        <begin position="148"/>
        <end position="170"/>
    </location>
</feature>
<dbReference type="InterPro" id="IPR007111">
    <property type="entry name" value="NACHT_NTPase"/>
</dbReference>
<feature type="compositionally biased region" description="Basic and acidic residues" evidence="2">
    <location>
        <begin position="25"/>
        <end position="40"/>
    </location>
</feature>
<dbReference type="EMBL" id="KN818293">
    <property type="protein sequence ID" value="KIL60754.1"/>
    <property type="molecule type" value="Genomic_DNA"/>
</dbReference>
<dbReference type="PANTHER" id="PTHR10039">
    <property type="entry name" value="AMELOGENIN"/>
    <property type="match status" value="1"/>
</dbReference>
<evidence type="ECO:0000313" key="4">
    <source>
        <dbReference type="EMBL" id="KIL60754.1"/>
    </source>
</evidence>
<feature type="compositionally biased region" description="Basic and acidic residues" evidence="2">
    <location>
        <begin position="102"/>
        <end position="116"/>
    </location>
</feature>
<feature type="non-terminal residue" evidence="4">
    <location>
        <position position="598"/>
    </location>
</feature>
<feature type="domain" description="NACHT" evidence="3">
    <location>
        <begin position="317"/>
        <end position="467"/>
    </location>
</feature>
<feature type="region of interest" description="Disordered" evidence="2">
    <location>
        <begin position="1"/>
        <end position="180"/>
    </location>
</feature>
<reference evidence="4 5" key="1">
    <citation type="submission" date="2014-04" db="EMBL/GenBank/DDBJ databases">
        <title>Evolutionary Origins and Diversification of the Mycorrhizal Mutualists.</title>
        <authorList>
            <consortium name="DOE Joint Genome Institute"/>
            <consortium name="Mycorrhizal Genomics Consortium"/>
            <person name="Kohler A."/>
            <person name="Kuo A."/>
            <person name="Nagy L.G."/>
            <person name="Floudas D."/>
            <person name="Copeland A."/>
            <person name="Barry K.W."/>
            <person name="Cichocki N."/>
            <person name="Veneault-Fourrey C."/>
            <person name="LaButti K."/>
            <person name="Lindquist E.A."/>
            <person name="Lipzen A."/>
            <person name="Lundell T."/>
            <person name="Morin E."/>
            <person name="Murat C."/>
            <person name="Riley R."/>
            <person name="Ohm R."/>
            <person name="Sun H."/>
            <person name="Tunlid A."/>
            <person name="Henrissat B."/>
            <person name="Grigoriev I.V."/>
            <person name="Hibbett D.S."/>
            <person name="Martin F."/>
        </authorList>
    </citation>
    <scope>NUCLEOTIDE SEQUENCE [LARGE SCALE GENOMIC DNA]</scope>
    <source>
        <strain evidence="4 5">Koide BX008</strain>
    </source>
</reference>
<evidence type="ECO:0000256" key="2">
    <source>
        <dbReference type="SAM" id="MobiDB-lite"/>
    </source>
</evidence>
<dbReference type="Pfam" id="PF24883">
    <property type="entry name" value="NPHP3_N"/>
    <property type="match status" value="1"/>
</dbReference>
<gene>
    <name evidence="4" type="ORF">M378DRAFT_13904</name>
</gene>
<dbReference type="AlphaFoldDB" id="A0A0C2T2P4"/>
<dbReference type="Gene3D" id="3.40.50.300">
    <property type="entry name" value="P-loop containing nucleotide triphosphate hydrolases"/>
    <property type="match status" value="1"/>
</dbReference>
<dbReference type="OrthoDB" id="5967843at2759"/>
<dbReference type="InterPro" id="IPR027417">
    <property type="entry name" value="P-loop_NTPase"/>
</dbReference>
<dbReference type="Proteomes" id="UP000054549">
    <property type="component" value="Unassembled WGS sequence"/>
</dbReference>
<name>A0A0C2T2P4_AMAMK</name>
<sequence length="598" mass="66912">MSSAFKGKSKKSKADRGQNTGPSIRVEETPHELSREERPFRLKRKERLQNLSPIPPSHSRTASGGPSESGKSQEYLPVAANPNVGDKNSSVEIKSNLGESLRPPDRRMGSVDRASEEVVAETEDQSVNLQKSTLDEIAEQTPQDSTRASKRQVQVKRTRGGGVFRKHKGKGRDNQAKGLGGAGRLAAMPGHPRQDYDNFVTPEVVDPEIPRHQLPDIGGSSEQGITHVSTQDVTSQFQGAHHVAIGGDPHFENNRVKNEHHYHGGTYDIPILKKFVSFNAIHDSSAQDPTRRVHPGTRQHVLKRIRDWIDNPRATEPIFWLHGPAGVGKSAIAQTIAHSCARENLTATFFFYRSDPSRNDGNRLFTTLAWQFAYSIPATKNPLIHLLNERPDISTKAVETQFEELIVRPFLELKKSGVQLSAPVVIIDGVDECSDDSLQRRFLKIIGNAVKDDRVPLRFLICSRPEAHIQDTIDIFRSLTLPLDLAKLDDANQDIERYLRAEFSRIATEQGLDPAWPGELIIQEFVYKACGQFIYASTVIKYTGDEYSSAQTQLDIIRGLKPPSSISPFAELDELYKEILRRQRDPDFLKDFLSLFIG</sequence>
<dbReference type="CDD" id="cd00009">
    <property type="entry name" value="AAA"/>
    <property type="match status" value="1"/>
</dbReference>
<proteinExistence type="predicted"/>
<dbReference type="SUPFAM" id="SSF52540">
    <property type="entry name" value="P-loop containing nucleoside triphosphate hydrolases"/>
    <property type="match status" value="1"/>
</dbReference>
<dbReference type="InParanoid" id="A0A0C2T2P4"/>
<evidence type="ECO:0000256" key="1">
    <source>
        <dbReference type="ARBA" id="ARBA00022737"/>
    </source>
</evidence>
<dbReference type="STRING" id="946122.A0A0C2T2P4"/>
<evidence type="ECO:0000313" key="5">
    <source>
        <dbReference type="Proteomes" id="UP000054549"/>
    </source>
</evidence>
<feature type="compositionally biased region" description="Polar residues" evidence="2">
    <location>
        <begin position="58"/>
        <end position="72"/>
    </location>
</feature>
<dbReference type="InterPro" id="IPR056884">
    <property type="entry name" value="NPHP3-like_N"/>
</dbReference>
<protein>
    <recommendedName>
        <fullName evidence="3">NACHT domain-containing protein</fullName>
    </recommendedName>
</protein>
<evidence type="ECO:0000259" key="3">
    <source>
        <dbReference type="PROSITE" id="PS50837"/>
    </source>
</evidence>
<dbReference type="PANTHER" id="PTHR10039:SF14">
    <property type="entry name" value="NACHT DOMAIN-CONTAINING PROTEIN"/>
    <property type="match status" value="1"/>
</dbReference>
<organism evidence="4 5">
    <name type="scientific">Amanita muscaria (strain Koide BX008)</name>
    <dbReference type="NCBI Taxonomy" id="946122"/>
    <lineage>
        <taxon>Eukaryota</taxon>
        <taxon>Fungi</taxon>
        <taxon>Dikarya</taxon>
        <taxon>Basidiomycota</taxon>
        <taxon>Agaricomycotina</taxon>
        <taxon>Agaricomycetes</taxon>
        <taxon>Agaricomycetidae</taxon>
        <taxon>Agaricales</taxon>
        <taxon>Pluteineae</taxon>
        <taxon>Amanitaceae</taxon>
        <taxon>Amanita</taxon>
    </lineage>
</organism>